<keyword evidence="2" id="KW-1185">Reference proteome</keyword>
<proteinExistence type="predicted"/>
<comment type="caution">
    <text evidence="1">The sequence shown here is derived from an EMBL/GenBank/DDBJ whole genome shotgun (WGS) entry which is preliminary data.</text>
</comment>
<evidence type="ECO:0000313" key="2">
    <source>
        <dbReference type="Proteomes" id="UP001153331"/>
    </source>
</evidence>
<accession>A0ACC2HYN1</accession>
<sequence length="789" mass="85554">MSNSRNRWGKLPFVGPAPTPILRAVGLGILNNLKARLWLVASNSEPLKLIEVESATVALQRCAIHILPCAFSLILISLNLKGYFTGFEMAGLPGQNSQFMALLQIAAKVQELLIVASLTTVVAHRLRHDLVVGKGVPFGLIGAGSLFSQASYFWSTAFLGSLSKRSVLNRTLILLVLLAGLLSITAGPAVAVLLIPREHTWPAGGSAYWINGSSEELWPAEVGLEHYMPAAGVAKSGVGCLSEQAYTNALCPAGGLQSLVDRLVSINNSRPWSGVPDSQYVPAEFIIWSPQGQLPPYGMVSAERGKGALESSATAVHGPTAWAAVEMNKDWQDSIYALSKTVATGGSRYRYYRTMRSKIEAQLPTVRAVCSQAQILLSGQQDLQFPVVPAFDTAARFVAPEDGVKNYFPSEPTELRMIQLPNGTLEDRQYRSSIKISTVALKDKEWMAGTIGIVVESAWLNTTSRPVTGCIVDARWAKGMVSVGLAQAVRPEVYAAMKSIKEVSKPYSNNDMFRAAAASPADWRQISVTDDWLRSINLPLAGGLGVTQASNHTQNHTAIEHLISLSTPDSFIPQAIEHTLAVIFADALARAGSWRVLDITQPTINKQPQPFSHVRKPDYQSQLVHGGVAYEKPSSSSVLTELPMQQEITGYAYRSSSLTDYLALSVVLLHLVVAAAHTALLLVRRKSSACWDSVPELLALAHQSEPSAAALQNTATGIERLRTFRQRAWIRVSARSEKHVELAFEGDGEGRALMTPDLREEYGKWTVLVVECEFVAGCIFSGPHASLSI</sequence>
<evidence type="ECO:0000313" key="1">
    <source>
        <dbReference type="EMBL" id="KAJ8107864.1"/>
    </source>
</evidence>
<name>A0ACC2HYN1_9PLEO</name>
<dbReference type="Proteomes" id="UP001153331">
    <property type="component" value="Unassembled WGS sequence"/>
</dbReference>
<protein>
    <submittedName>
        <fullName evidence="1">Uncharacterized protein</fullName>
    </submittedName>
</protein>
<dbReference type="EMBL" id="JAPHNI010000846">
    <property type="protein sequence ID" value="KAJ8107864.1"/>
    <property type="molecule type" value="Genomic_DNA"/>
</dbReference>
<gene>
    <name evidence="1" type="ORF">OPT61_g8572</name>
</gene>
<organism evidence="1 2">
    <name type="scientific">Boeremia exigua</name>
    <dbReference type="NCBI Taxonomy" id="749465"/>
    <lineage>
        <taxon>Eukaryota</taxon>
        <taxon>Fungi</taxon>
        <taxon>Dikarya</taxon>
        <taxon>Ascomycota</taxon>
        <taxon>Pezizomycotina</taxon>
        <taxon>Dothideomycetes</taxon>
        <taxon>Pleosporomycetidae</taxon>
        <taxon>Pleosporales</taxon>
        <taxon>Pleosporineae</taxon>
        <taxon>Didymellaceae</taxon>
        <taxon>Boeremia</taxon>
    </lineage>
</organism>
<reference evidence="1" key="1">
    <citation type="submission" date="2022-11" db="EMBL/GenBank/DDBJ databases">
        <title>Genome Sequence of Boeremia exigua.</title>
        <authorList>
            <person name="Buettner E."/>
        </authorList>
    </citation>
    <scope>NUCLEOTIDE SEQUENCE</scope>
    <source>
        <strain evidence="1">CU02</strain>
    </source>
</reference>